<keyword evidence="11" id="KW-0539">Nucleus</keyword>
<dbReference type="Pfam" id="PF06239">
    <property type="entry name" value="ECSIT_N"/>
    <property type="match status" value="1"/>
</dbReference>
<proteinExistence type="inferred from homology"/>
<evidence type="ECO:0000256" key="9">
    <source>
        <dbReference type="ARBA" id="ARBA00022946"/>
    </source>
</evidence>
<evidence type="ECO:0000256" key="3">
    <source>
        <dbReference type="ARBA" id="ARBA00004496"/>
    </source>
</evidence>
<organism evidence="14 15">
    <name type="scientific">Trichogramma brassicae</name>
    <dbReference type="NCBI Taxonomy" id="86971"/>
    <lineage>
        <taxon>Eukaryota</taxon>
        <taxon>Metazoa</taxon>
        <taxon>Ecdysozoa</taxon>
        <taxon>Arthropoda</taxon>
        <taxon>Hexapoda</taxon>
        <taxon>Insecta</taxon>
        <taxon>Pterygota</taxon>
        <taxon>Neoptera</taxon>
        <taxon>Endopterygota</taxon>
        <taxon>Hymenoptera</taxon>
        <taxon>Apocrita</taxon>
        <taxon>Proctotrupomorpha</taxon>
        <taxon>Chalcidoidea</taxon>
        <taxon>Trichogrammatidae</taxon>
        <taxon>Trichogramma</taxon>
    </lineage>
</organism>
<evidence type="ECO:0000256" key="5">
    <source>
        <dbReference type="ARBA" id="ARBA00019998"/>
    </source>
</evidence>
<evidence type="ECO:0000256" key="2">
    <source>
        <dbReference type="ARBA" id="ARBA00004173"/>
    </source>
</evidence>
<dbReference type="PANTHER" id="PTHR13113">
    <property type="entry name" value="ECSIT EVOLUTIONARILY CONSERVED SIGNALING INTERMEDIATE IN TOLL PATHWAYS"/>
    <property type="match status" value="1"/>
</dbReference>
<keyword evidence="10" id="KW-0496">Mitochondrion</keyword>
<dbReference type="GO" id="GO:0045087">
    <property type="term" value="P:innate immune response"/>
    <property type="evidence" value="ECO:0007669"/>
    <property type="project" value="UniProtKB-KW"/>
</dbReference>
<dbReference type="EMBL" id="CADCXV010000815">
    <property type="protein sequence ID" value="CAB0036390.1"/>
    <property type="molecule type" value="Genomic_DNA"/>
</dbReference>
<feature type="compositionally biased region" description="Basic and acidic residues" evidence="12">
    <location>
        <begin position="102"/>
        <end position="112"/>
    </location>
</feature>
<keyword evidence="8" id="KW-0391">Immunity</keyword>
<dbReference type="Proteomes" id="UP000479190">
    <property type="component" value="Unassembled WGS sequence"/>
</dbReference>
<dbReference type="SMART" id="SM01284">
    <property type="entry name" value="ECSIT_Cterm"/>
    <property type="match status" value="1"/>
</dbReference>
<feature type="compositionally biased region" description="Basic and acidic residues" evidence="12">
    <location>
        <begin position="121"/>
        <end position="140"/>
    </location>
</feature>
<feature type="region of interest" description="Disordered" evidence="12">
    <location>
        <begin position="101"/>
        <end position="141"/>
    </location>
</feature>
<comment type="similarity">
    <text evidence="4">Belongs to the ECSIT family.</text>
</comment>
<evidence type="ECO:0000256" key="1">
    <source>
        <dbReference type="ARBA" id="ARBA00004123"/>
    </source>
</evidence>
<sequence>MFSKIITHSFRFLNRESLEFRLVSKYNTRYISCSAIKFSHKQKEKGYEDDVKNQTENEITNTKEINEPVVNDDTSKEIQKHINKNQQLRIIDRPRFVGKKIIKPEEKDKQKEDDSEWYQYDEEHEKEPEEKSDEEKDKQMSKYTQDIITNSLVKAKNKNKEAFLECIRMYERSSGKKRERVAFVYGAMKYMKEFGVHKDLSVYKKLIEVFPKETMVPTNYFQTLFMHYPREQYCCISLLEQMEDNGVIPDPETETILLNIFGQNGIPLEKFWKMMYWMPKFKNLNPWPVPKPLPNDPLELAKLAMIKISSVDVESSISVFQTENIEDSIDKTWVVSAMAPKQKELLLKHNKNTPIYVEGPFKIYVATESVDYFILRAEPLKNRKFPEMNADDKIPNPYLDTHTTEVILPPSVHEQFDGTFFAVCATGMSTKDSLLSWIRCLQKVNPILGDIPIIFTLRNVVSEKKNLIDGGIKSEESRKLASGLENVNESVTDKEC</sequence>
<evidence type="ECO:0000256" key="11">
    <source>
        <dbReference type="ARBA" id="ARBA00023242"/>
    </source>
</evidence>
<dbReference type="GO" id="GO:0005739">
    <property type="term" value="C:mitochondrion"/>
    <property type="evidence" value="ECO:0007669"/>
    <property type="project" value="UniProtKB-SubCell"/>
</dbReference>
<evidence type="ECO:0000256" key="4">
    <source>
        <dbReference type="ARBA" id="ARBA00007674"/>
    </source>
</evidence>
<keyword evidence="9" id="KW-0809">Transit peptide</keyword>
<evidence type="ECO:0000259" key="13">
    <source>
        <dbReference type="SMART" id="SM01284"/>
    </source>
</evidence>
<dbReference type="PANTHER" id="PTHR13113:SF1">
    <property type="entry name" value="EVOLUTIONARILY CONSERVED SIGNALING INTERMEDIATE IN TOLL PATHWAY, MITOCHONDRIAL"/>
    <property type="match status" value="1"/>
</dbReference>
<evidence type="ECO:0000256" key="10">
    <source>
        <dbReference type="ARBA" id="ARBA00023128"/>
    </source>
</evidence>
<dbReference type="InterPro" id="IPR046448">
    <property type="entry name" value="ECSIT_N"/>
</dbReference>
<feature type="domain" description="ECSIT C-terminal" evidence="13">
    <location>
        <begin position="339"/>
        <end position="458"/>
    </location>
</feature>
<name>A0A6H5IP44_9HYME</name>
<dbReference type="GO" id="GO:0007178">
    <property type="term" value="P:cell surface receptor protein serine/threonine kinase signaling pathway"/>
    <property type="evidence" value="ECO:0007669"/>
    <property type="project" value="TreeGrafter"/>
</dbReference>
<evidence type="ECO:0000256" key="12">
    <source>
        <dbReference type="SAM" id="MobiDB-lite"/>
    </source>
</evidence>
<dbReference type="InterPro" id="IPR010418">
    <property type="entry name" value="ECSIT"/>
</dbReference>
<keyword evidence="15" id="KW-1185">Reference proteome</keyword>
<gene>
    <name evidence="14" type="ORF">TBRA_LOCUS8259</name>
</gene>
<dbReference type="AlphaFoldDB" id="A0A6H5IP44"/>
<reference evidence="14 15" key="1">
    <citation type="submission" date="2020-02" db="EMBL/GenBank/DDBJ databases">
        <authorList>
            <person name="Ferguson B K."/>
        </authorList>
    </citation>
    <scope>NUCLEOTIDE SEQUENCE [LARGE SCALE GENOMIC DNA]</scope>
</reference>
<evidence type="ECO:0000256" key="8">
    <source>
        <dbReference type="ARBA" id="ARBA00022859"/>
    </source>
</evidence>
<accession>A0A6H5IP44</accession>
<dbReference type="OrthoDB" id="10064298at2759"/>
<protein>
    <recommendedName>
        <fullName evidence="5">Evolutionarily conserved signaling intermediate in Toll pathway, mitochondrial</fullName>
    </recommendedName>
</protein>
<evidence type="ECO:0000256" key="6">
    <source>
        <dbReference type="ARBA" id="ARBA00022490"/>
    </source>
</evidence>
<evidence type="ECO:0000313" key="14">
    <source>
        <dbReference type="EMBL" id="CAB0036390.1"/>
    </source>
</evidence>
<evidence type="ECO:0000313" key="15">
    <source>
        <dbReference type="Proteomes" id="UP000479190"/>
    </source>
</evidence>
<evidence type="ECO:0000256" key="7">
    <source>
        <dbReference type="ARBA" id="ARBA00022588"/>
    </source>
</evidence>
<comment type="subcellular location">
    <subcellularLocation>
        <location evidence="3">Cytoplasm</location>
    </subcellularLocation>
    <subcellularLocation>
        <location evidence="2">Mitochondrion</location>
    </subcellularLocation>
    <subcellularLocation>
        <location evidence="1">Nucleus</location>
    </subcellularLocation>
</comment>
<keyword evidence="6" id="KW-0963">Cytoplasm</keyword>
<dbReference type="GO" id="GO:0005634">
    <property type="term" value="C:nucleus"/>
    <property type="evidence" value="ECO:0007669"/>
    <property type="project" value="UniProtKB-SubCell"/>
</dbReference>
<dbReference type="Pfam" id="PF14784">
    <property type="entry name" value="ECSIT_C"/>
    <property type="match status" value="1"/>
</dbReference>
<dbReference type="InterPro" id="IPR029342">
    <property type="entry name" value="ECIST_C"/>
</dbReference>
<keyword evidence="7" id="KW-0399">Innate immunity</keyword>